<sequence length="242" mass="26577">VDQSTWSEMKSYLESNPAIAKGLQNFSKNPEAMRGWLQTQALAEHYQKQLDGPDQVAKFKERMAALQSDEEVRVVFDEIQKHGLKGSMKFWSDEALLLKINEKMGGVPVELQPILNKISDTPLSLSEAAANGDMKAVTEYLKKSQSVDAPDSKGITALGHAIGANRVAVVKFLLESRADAHSVDAKGNTGMHYAAGYGRKELLEYLLRVEGVSADRANLEGQTPLRLAELNKHKACVDLLLS</sequence>
<dbReference type="PROSITE" id="PS50297">
    <property type="entry name" value="ANK_REP_REGION"/>
    <property type="match status" value="1"/>
</dbReference>
<organism evidence="4 5">
    <name type="scientific">Polarella glacialis</name>
    <name type="common">Dinoflagellate</name>
    <dbReference type="NCBI Taxonomy" id="89957"/>
    <lineage>
        <taxon>Eukaryota</taxon>
        <taxon>Sar</taxon>
        <taxon>Alveolata</taxon>
        <taxon>Dinophyceae</taxon>
        <taxon>Suessiales</taxon>
        <taxon>Suessiaceae</taxon>
        <taxon>Polarella</taxon>
    </lineage>
</organism>
<reference evidence="4" key="1">
    <citation type="submission" date="2021-02" db="EMBL/GenBank/DDBJ databases">
        <authorList>
            <person name="Dougan E. K."/>
            <person name="Rhodes N."/>
            <person name="Thang M."/>
            <person name="Chan C."/>
        </authorList>
    </citation>
    <scope>NUCLEOTIDE SEQUENCE</scope>
</reference>
<evidence type="ECO:0000256" key="1">
    <source>
        <dbReference type="ARBA" id="ARBA00022737"/>
    </source>
</evidence>
<evidence type="ECO:0000313" key="5">
    <source>
        <dbReference type="Proteomes" id="UP000626109"/>
    </source>
</evidence>
<dbReference type="SMART" id="SM00248">
    <property type="entry name" value="ANK"/>
    <property type="match status" value="2"/>
</dbReference>
<dbReference type="InterPro" id="IPR002110">
    <property type="entry name" value="Ankyrin_rpt"/>
</dbReference>
<evidence type="ECO:0000313" key="4">
    <source>
        <dbReference type="EMBL" id="CAE8725597.1"/>
    </source>
</evidence>
<evidence type="ECO:0000256" key="3">
    <source>
        <dbReference type="PROSITE-ProRule" id="PRU00023"/>
    </source>
</evidence>
<dbReference type="EMBL" id="CAJNNW010035099">
    <property type="protein sequence ID" value="CAE8725597.1"/>
    <property type="molecule type" value="Genomic_DNA"/>
</dbReference>
<dbReference type="Pfam" id="PF12796">
    <property type="entry name" value="Ank_2"/>
    <property type="match status" value="1"/>
</dbReference>
<dbReference type="PANTHER" id="PTHR24166:SF48">
    <property type="entry name" value="PROTEIN VAPYRIN"/>
    <property type="match status" value="1"/>
</dbReference>
<keyword evidence="1" id="KW-0677">Repeat</keyword>
<dbReference type="InterPro" id="IPR050889">
    <property type="entry name" value="Dendritic_Spine_Reg/Scaffold"/>
</dbReference>
<dbReference type="PANTHER" id="PTHR24166">
    <property type="entry name" value="ROLLING PEBBLES, ISOFORM B"/>
    <property type="match status" value="1"/>
</dbReference>
<dbReference type="PROSITE" id="PS50088">
    <property type="entry name" value="ANK_REPEAT"/>
    <property type="match status" value="2"/>
</dbReference>
<gene>
    <name evidence="4" type="ORF">PGLA2088_LOCUS44195</name>
</gene>
<evidence type="ECO:0000256" key="2">
    <source>
        <dbReference type="ARBA" id="ARBA00023043"/>
    </source>
</evidence>
<feature type="repeat" description="ANK" evidence="3">
    <location>
        <begin position="186"/>
        <end position="208"/>
    </location>
</feature>
<dbReference type="AlphaFoldDB" id="A0A813LF81"/>
<proteinExistence type="predicted"/>
<accession>A0A813LF81</accession>
<keyword evidence="2 3" id="KW-0040">ANK repeat</keyword>
<feature type="non-terminal residue" evidence="4">
    <location>
        <position position="242"/>
    </location>
</feature>
<comment type="caution">
    <text evidence="4">The sequence shown here is derived from an EMBL/GenBank/DDBJ whole genome shotgun (WGS) entry which is preliminary data.</text>
</comment>
<dbReference type="InterPro" id="IPR036770">
    <property type="entry name" value="Ankyrin_rpt-contain_sf"/>
</dbReference>
<dbReference type="Proteomes" id="UP000626109">
    <property type="component" value="Unassembled WGS sequence"/>
</dbReference>
<evidence type="ECO:0008006" key="6">
    <source>
        <dbReference type="Google" id="ProtNLM"/>
    </source>
</evidence>
<feature type="repeat" description="ANK" evidence="3">
    <location>
        <begin position="153"/>
        <end position="185"/>
    </location>
</feature>
<dbReference type="SUPFAM" id="SSF48403">
    <property type="entry name" value="Ankyrin repeat"/>
    <property type="match status" value="1"/>
</dbReference>
<protein>
    <recommendedName>
        <fullName evidence="6">Ankyrin repeat domain-containing protein</fullName>
    </recommendedName>
</protein>
<name>A0A813LF81_POLGL</name>
<dbReference type="Gene3D" id="1.25.40.20">
    <property type="entry name" value="Ankyrin repeat-containing domain"/>
    <property type="match status" value="2"/>
</dbReference>